<dbReference type="EMBL" id="JACIDG010000013">
    <property type="protein sequence ID" value="MBB3917375.1"/>
    <property type="molecule type" value="Genomic_DNA"/>
</dbReference>
<dbReference type="InterPro" id="IPR055247">
    <property type="entry name" value="InsJ-like_HTH"/>
</dbReference>
<dbReference type="Proteomes" id="UP000545490">
    <property type="component" value="Unassembled WGS sequence"/>
</dbReference>
<organism evidence="2 3">
    <name type="scientific">Rhizobium fabae</name>
    <dbReference type="NCBI Taxonomy" id="573179"/>
    <lineage>
        <taxon>Bacteria</taxon>
        <taxon>Pseudomonadati</taxon>
        <taxon>Pseudomonadota</taxon>
        <taxon>Alphaproteobacteria</taxon>
        <taxon>Hyphomicrobiales</taxon>
        <taxon>Rhizobiaceae</taxon>
        <taxon>Rhizobium/Agrobacterium group</taxon>
        <taxon>Rhizobium</taxon>
    </lineage>
</organism>
<gene>
    <name evidence="2" type="ORF">GGQ65_004692</name>
</gene>
<reference evidence="2 3" key="1">
    <citation type="submission" date="2020-08" db="EMBL/GenBank/DDBJ databases">
        <title>Genomic Encyclopedia of Type Strains, Phase IV (KMG-IV): sequencing the most valuable type-strain genomes for metagenomic binning, comparative biology and taxonomic classification.</title>
        <authorList>
            <person name="Goeker M."/>
        </authorList>
    </citation>
    <scope>NUCLEOTIDE SEQUENCE [LARGE SCALE GENOMIC DNA]</scope>
    <source>
        <strain evidence="2 3">DSM 19331</strain>
    </source>
</reference>
<name>A0A7W6FKQ1_9HYPH</name>
<evidence type="ECO:0000259" key="1">
    <source>
        <dbReference type="Pfam" id="PF13518"/>
    </source>
</evidence>
<dbReference type="InterPro" id="IPR009057">
    <property type="entry name" value="Homeodomain-like_sf"/>
</dbReference>
<sequence length="67" mass="8101">MMKERLRFVARLLEGEGMSDVCREFGISRKIGYKIFSRYKEDGLEALTDRWRRPIRYAISCRSQLRR</sequence>
<dbReference type="SUPFAM" id="SSF46689">
    <property type="entry name" value="Homeodomain-like"/>
    <property type="match status" value="1"/>
</dbReference>
<evidence type="ECO:0000313" key="3">
    <source>
        <dbReference type="Proteomes" id="UP000545490"/>
    </source>
</evidence>
<protein>
    <submittedName>
        <fullName evidence="2">Transposase</fullName>
    </submittedName>
</protein>
<evidence type="ECO:0000313" key="2">
    <source>
        <dbReference type="EMBL" id="MBB3917375.1"/>
    </source>
</evidence>
<feature type="domain" description="Insertion element IS150 protein InsJ-like helix-turn-helix" evidence="1">
    <location>
        <begin position="4"/>
        <end position="54"/>
    </location>
</feature>
<dbReference type="AlphaFoldDB" id="A0A7W6FKQ1"/>
<dbReference type="RefSeq" id="WP_245438308.1">
    <property type="nucleotide sequence ID" value="NZ_JACIDG010000013.1"/>
</dbReference>
<comment type="caution">
    <text evidence="2">The sequence shown here is derived from an EMBL/GenBank/DDBJ whole genome shotgun (WGS) entry which is preliminary data.</text>
</comment>
<accession>A0A7W6FKQ1</accession>
<proteinExistence type="predicted"/>
<dbReference type="Pfam" id="PF13518">
    <property type="entry name" value="HTH_28"/>
    <property type="match status" value="1"/>
</dbReference>